<organism evidence="1 2">
    <name type="scientific">Streptomyces yaizuensis</name>
    <dbReference type="NCBI Taxonomy" id="2989713"/>
    <lineage>
        <taxon>Bacteria</taxon>
        <taxon>Bacillati</taxon>
        <taxon>Actinomycetota</taxon>
        <taxon>Actinomycetes</taxon>
        <taxon>Kitasatosporales</taxon>
        <taxon>Streptomycetaceae</taxon>
        <taxon>Streptomyces</taxon>
    </lineage>
</organism>
<keyword evidence="2" id="KW-1185">Reference proteome</keyword>
<evidence type="ECO:0000313" key="2">
    <source>
        <dbReference type="Proteomes" id="UP001291653"/>
    </source>
</evidence>
<dbReference type="EMBL" id="BSBI01000005">
    <property type="protein sequence ID" value="GLF95543.1"/>
    <property type="molecule type" value="Genomic_DNA"/>
</dbReference>
<protein>
    <recommendedName>
        <fullName evidence="3">Prevent-host-death protein</fullName>
    </recommendedName>
</protein>
<sequence length="53" mass="5852">MNGDEAREYAELTDDVRAASEARARMADGRRIEMTVEELADLVRPEAGGDEGR</sequence>
<reference evidence="1 2" key="1">
    <citation type="submission" date="2022-10" db="EMBL/GenBank/DDBJ databases">
        <title>Draft genome sequence of Streptomyces sp. YSPA8.</title>
        <authorList>
            <person name="Moriuchi R."/>
            <person name="Dohra H."/>
            <person name="Yamamura H."/>
            <person name="Kodani S."/>
        </authorList>
    </citation>
    <scope>NUCLEOTIDE SEQUENCE [LARGE SCALE GENOMIC DNA]</scope>
    <source>
        <strain evidence="1 2">YSPA8</strain>
    </source>
</reference>
<gene>
    <name evidence="1" type="ORF">SYYSPA8_14620</name>
</gene>
<accession>A0ABQ5NZF5</accession>
<evidence type="ECO:0000313" key="1">
    <source>
        <dbReference type="EMBL" id="GLF95543.1"/>
    </source>
</evidence>
<name>A0ABQ5NZF5_9ACTN</name>
<evidence type="ECO:0008006" key="3">
    <source>
        <dbReference type="Google" id="ProtNLM"/>
    </source>
</evidence>
<dbReference type="RefSeq" id="WP_323447599.1">
    <property type="nucleotide sequence ID" value="NZ_BSBI01000005.1"/>
</dbReference>
<proteinExistence type="predicted"/>
<dbReference type="Proteomes" id="UP001291653">
    <property type="component" value="Unassembled WGS sequence"/>
</dbReference>
<comment type="caution">
    <text evidence="1">The sequence shown here is derived from an EMBL/GenBank/DDBJ whole genome shotgun (WGS) entry which is preliminary data.</text>
</comment>